<organism evidence="1 2">
    <name type="scientific">Fistulina hepatica ATCC 64428</name>
    <dbReference type="NCBI Taxonomy" id="1128425"/>
    <lineage>
        <taxon>Eukaryota</taxon>
        <taxon>Fungi</taxon>
        <taxon>Dikarya</taxon>
        <taxon>Basidiomycota</taxon>
        <taxon>Agaricomycotina</taxon>
        <taxon>Agaricomycetes</taxon>
        <taxon>Agaricomycetidae</taxon>
        <taxon>Agaricales</taxon>
        <taxon>Fistulinaceae</taxon>
        <taxon>Fistulina</taxon>
    </lineage>
</organism>
<dbReference type="Proteomes" id="UP000054144">
    <property type="component" value="Unassembled WGS sequence"/>
</dbReference>
<proteinExistence type="predicted"/>
<protein>
    <submittedName>
        <fullName evidence="1">Uncharacterized protein</fullName>
    </submittedName>
</protein>
<name>A0A0D7A918_9AGAR</name>
<dbReference type="EMBL" id="KN881974">
    <property type="protein sequence ID" value="KIY47240.1"/>
    <property type="molecule type" value="Genomic_DNA"/>
</dbReference>
<gene>
    <name evidence="1" type="ORF">FISHEDRAFT_59789</name>
</gene>
<sequence length="163" mass="19395">NLRSEVANGEVAISATDQGIKLIHSSSLTPTSTSFFVPFLQLLKFYSMHRHDWCRSHEKAPPPGQAFFEDPELDEEMRQMIVEERRQKHRRACKKYYDKHREKLLEKAAACCAKETHRLDNMNDQNREEALAFIRHDQREYQREWRKRNRSKLAAKARARRRG</sequence>
<accession>A0A0D7A918</accession>
<keyword evidence="2" id="KW-1185">Reference proteome</keyword>
<dbReference type="AlphaFoldDB" id="A0A0D7A918"/>
<feature type="non-terminal residue" evidence="1">
    <location>
        <position position="1"/>
    </location>
</feature>
<reference evidence="1 2" key="1">
    <citation type="journal article" date="2015" name="Fungal Genet. Biol.">
        <title>Evolution of novel wood decay mechanisms in Agaricales revealed by the genome sequences of Fistulina hepatica and Cylindrobasidium torrendii.</title>
        <authorList>
            <person name="Floudas D."/>
            <person name="Held B.W."/>
            <person name="Riley R."/>
            <person name="Nagy L.G."/>
            <person name="Koehler G."/>
            <person name="Ransdell A.S."/>
            <person name="Younus H."/>
            <person name="Chow J."/>
            <person name="Chiniquy J."/>
            <person name="Lipzen A."/>
            <person name="Tritt A."/>
            <person name="Sun H."/>
            <person name="Haridas S."/>
            <person name="LaButti K."/>
            <person name="Ohm R.A."/>
            <person name="Kues U."/>
            <person name="Blanchette R.A."/>
            <person name="Grigoriev I.V."/>
            <person name="Minto R.E."/>
            <person name="Hibbett D.S."/>
        </authorList>
    </citation>
    <scope>NUCLEOTIDE SEQUENCE [LARGE SCALE GENOMIC DNA]</scope>
    <source>
        <strain evidence="1 2">ATCC 64428</strain>
    </source>
</reference>
<evidence type="ECO:0000313" key="1">
    <source>
        <dbReference type="EMBL" id="KIY47240.1"/>
    </source>
</evidence>
<evidence type="ECO:0000313" key="2">
    <source>
        <dbReference type="Proteomes" id="UP000054144"/>
    </source>
</evidence>
<feature type="non-terminal residue" evidence="1">
    <location>
        <position position="163"/>
    </location>
</feature>